<dbReference type="Proteomes" id="UP000679992">
    <property type="component" value="Unassembled WGS sequence"/>
</dbReference>
<organism evidence="2 3">
    <name type="scientific">Paenibacillus vini</name>
    <dbReference type="NCBI Taxonomy" id="1476024"/>
    <lineage>
        <taxon>Bacteria</taxon>
        <taxon>Bacillati</taxon>
        <taxon>Bacillota</taxon>
        <taxon>Bacilli</taxon>
        <taxon>Bacillales</taxon>
        <taxon>Paenibacillaceae</taxon>
        <taxon>Paenibacillus</taxon>
    </lineage>
</organism>
<dbReference type="EMBL" id="BOSL01000030">
    <property type="protein sequence ID" value="GIP56090.1"/>
    <property type="molecule type" value="Genomic_DNA"/>
</dbReference>
<accession>A0ABQ4MJC4</accession>
<evidence type="ECO:0000256" key="1">
    <source>
        <dbReference type="SAM" id="MobiDB-lite"/>
    </source>
</evidence>
<sequence length="86" mass="9134">MAQIRFAEFVTCKGQANAPPTRSRAQRGAQVRSKHSGAHPCAQPDAALMRGVAAHARLAGGGGRARVRAATHIVRAAARLEQLQQR</sequence>
<protein>
    <submittedName>
        <fullName evidence="2">Uncharacterized protein</fullName>
    </submittedName>
</protein>
<name>A0ABQ4MJC4_9BACL</name>
<proteinExistence type="predicted"/>
<gene>
    <name evidence="2" type="ORF">J42TS3_51250</name>
</gene>
<reference evidence="2 3" key="1">
    <citation type="submission" date="2021-03" db="EMBL/GenBank/DDBJ databases">
        <title>Antimicrobial resistance genes in bacteria isolated from Japanese honey, and their potential for conferring macrolide and lincosamide resistance in the American foulbrood pathogen Paenibacillus larvae.</title>
        <authorList>
            <person name="Okamoto M."/>
            <person name="Kumagai M."/>
            <person name="Kanamori H."/>
            <person name="Takamatsu D."/>
        </authorList>
    </citation>
    <scope>NUCLEOTIDE SEQUENCE [LARGE SCALE GENOMIC DNA]</scope>
    <source>
        <strain evidence="2 3">J42TS3</strain>
    </source>
</reference>
<evidence type="ECO:0000313" key="2">
    <source>
        <dbReference type="EMBL" id="GIP56090.1"/>
    </source>
</evidence>
<evidence type="ECO:0000313" key="3">
    <source>
        <dbReference type="Proteomes" id="UP000679992"/>
    </source>
</evidence>
<comment type="caution">
    <text evidence="2">The sequence shown here is derived from an EMBL/GenBank/DDBJ whole genome shotgun (WGS) entry which is preliminary data.</text>
</comment>
<feature type="region of interest" description="Disordered" evidence="1">
    <location>
        <begin position="15"/>
        <end position="42"/>
    </location>
</feature>
<keyword evidence="3" id="KW-1185">Reference proteome</keyword>